<dbReference type="OrthoDB" id="10003116at2759"/>
<organism evidence="7 8">
    <name type="scientific">Penicillium nordicum</name>
    <dbReference type="NCBI Taxonomy" id="229535"/>
    <lineage>
        <taxon>Eukaryota</taxon>
        <taxon>Fungi</taxon>
        <taxon>Dikarya</taxon>
        <taxon>Ascomycota</taxon>
        <taxon>Pezizomycotina</taxon>
        <taxon>Eurotiomycetes</taxon>
        <taxon>Eurotiomycetidae</taxon>
        <taxon>Eurotiales</taxon>
        <taxon>Aspergillaceae</taxon>
        <taxon>Penicillium</taxon>
    </lineage>
</organism>
<dbReference type="GO" id="GO:0048471">
    <property type="term" value="C:perinuclear region of cytoplasm"/>
    <property type="evidence" value="ECO:0007669"/>
    <property type="project" value="TreeGrafter"/>
</dbReference>
<feature type="compositionally biased region" description="Acidic residues" evidence="5">
    <location>
        <begin position="69"/>
        <end position="81"/>
    </location>
</feature>
<feature type="compositionally biased region" description="Basic and acidic residues" evidence="5">
    <location>
        <begin position="82"/>
        <end position="102"/>
    </location>
</feature>
<evidence type="ECO:0000256" key="2">
    <source>
        <dbReference type="ARBA" id="ARBA00022692"/>
    </source>
</evidence>
<dbReference type="GO" id="GO:0006511">
    <property type="term" value="P:ubiquitin-dependent protein catabolic process"/>
    <property type="evidence" value="ECO:0007669"/>
    <property type="project" value="TreeGrafter"/>
</dbReference>
<feature type="compositionally biased region" description="Low complexity" evidence="5">
    <location>
        <begin position="266"/>
        <end position="275"/>
    </location>
</feature>
<feature type="compositionally biased region" description="Low complexity" evidence="5">
    <location>
        <begin position="30"/>
        <end position="49"/>
    </location>
</feature>
<proteinExistence type="predicted"/>
<evidence type="ECO:0000256" key="4">
    <source>
        <dbReference type="ARBA" id="ARBA00023136"/>
    </source>
</evidence>
<evidence type="ECO:0000313" key="7">
    <source>
        <dbReference type="EMBL" id="KOS43010.1"/>
    </source>
</evidence>
<feature type="transmembrane region" description="Helical" evidence="6">
    <location>
        <begin position="313"/>
        <end position="331"/>
    </location>
</feature>
<feature type="transmembrane region" description="Helical" evidence="6">
    <location>
        <begin position="215"/>
        <end position="236"/>
    </location>
</feature>
<dbReference type="InterPro" id="IPR019325">
    <property type="entry name" value="NEDD4/Bsd2"/>
</dbReference>
<evidence type="ECO:0008006" key="9">
    <source>
        <dbReference type="Google" id="ProtNLM"/>
    </source>
</evidence>
<dbReference type="GO" id="GO:0007034">
    <property type="term" value="P:vacuolar transport"/>
    <property type="evidence" value="ECO:0007669"/>
    <property type="project" value="InterPro"/>
</dbReference>
<keyword evidence="8" id="KW-1185">Reference proteome</keyword>
<dbReference type="Proteomes" id="UP000037696">
    <property type="component" value="Unassembled WGS sequence"/>
</dbReference>
<dbReference type="PANTHER" id="PTHR13396:SF5">
    <property type="entry name" value="NEDD4 FAMILY INTERACTING PROTEIN"/>
    <property type="match status" value="1"/>
</dbReference>
<feature type="region of interest" description="Disordered" evidence="5">
    <location>
        <begin position="1"/>
        <end position="150"/>
    </location>
</feature>
<dbReference type="GO" id="GO:0031398">
    <property type="term" value="P:positive regulation of protein ubiquitination"/>
    <property type="evidence" value="ECO:0007669"/>
    <property type="project" value="TreeGrafter"/>
</dbReference>
<protein>
    <recommendedName>
        <fullName evidence="9">Metal homeostatis protein bsd2</fullName>
    </recommendedName>
</protein>
<dbReference type="GO" id="GO:0016020">
    <property type="term" value="C:membrane"/>
    <property type="evidence" value="ECO:0007669"/>
    <property type="project" value="UniProtKB-SubCell"/>
</dbReference>
<keyword evidence="4 6" id="KW-0472">Membrane</keyword>
<feature type="region of interest" description="Disordered" evidence="5">
    <location>
        <begin position="163"/>
        <end position="183"/>
    </location>
</feature>
<dbReference type="Pfam" id="PF10176">
    <property type="entry name" value="NEDD4_Bsd2"/>
    <property type="match status" value="1"/>
</dbReference>
<feature type="compositionally biased region" description="Polar residues" evidence="5">
    <location>
        <begin position="1"/>
        <end position="10"/>
    </location>
</feature>
<name>A0A0M8P989_9EURO</name>
<comment type="subcellular location">
    <subcellularLocation>
        <location evidence="1">Membrane</location>
        <topology evidence="1">Multi-pass membrane protein</topology>
    </subcellularLocation>
</comment>
<dbReference type="PANTHER" id="PTHR13396">
    <property type="entry name" value="NEDD4 FAMILY INTERACTING PROTEIN 1/2"/>
    <property type="match status" value="1"/>
</dbReference>
<dbReference type="AlphaFoldDB" id="A0A0M8P989"/>
<gene>
    <name evidence="7" type="ORF">ACN38_g6073</name>
</gene>
<reference evidence="7 8" key="1">
    <citation type="submission" date="2015-08" db="EMBL/GenBank/DDBJ databases">
        <title>Genome sequencing of Penicillium nordicum.</title>
        <authorList>
            <person name="Nguyen H.D."/>
            <person name="Seifert K.A."/>
        </authorList>
    </citation>
    <scope>NUCLEOTIDE SEQUENCE [LARGE SCALE GENOMIC DNA]</scope>
    <source>
        <strain evidence="7 8">DAOMC 185683</strain>
    </source>
</reference>
<feature type="region of interest" description="Disordered" evidence="5">
    <location>
        <begin position="266"/>
        <end position="301"/>
    </location>
</feature>
<evidence type="ECO:0000256" key="1">
    <source>
        <dbReference type="ARBA" id="ARBA00004141"/>
    </source>
</evidence>
<accession>A0A0M8P989</accession>
<evidence type="ECO:0000313" key="8">
    <source>
        <dbReference type="Proteomes" id="UP000037696"/>
    </source>
</evidence>
<evidence type="ECO:0000256" key="5">
    <source>
        <dbReference type="SAM" id="MobiDB-lite"/>
    </source>
</evidence>
<keyword evidence="3 6" id="KW-1133">Transmembrane helix</keyword>
<dbReference type="STRING" id="229535.A0A0M8P989"/>
<keyword evidence="2 6" id="KW-0812">Transmembrane</keyword>
<sequence>MSSQRYSRVNAQDEEEGPHSYSLNARPEHSNSSPSSFRSGSRSSSPSSRRLLHNDSQHNDDDQTLADAFGDEDESDDDNEPDDRQRLMRADPDFRAPPDNDHTATASSSSSSSESRVDVQDPTQPGLLRRPTNLPSFTAPASGASRQIASSNDGVFANLAAKPERGEKNDDLPPSYEEAAADATPPYWETTIVAPGISSDEVYVDGLPVGSVFSFVWNAMISMSFQLVGFLLTYLLHTTHAAKNGSRAGLGLTLVQYGFYMKGGSDSSSSDPGSSEYVPPPDPNSHNFDPNSVNESGGSGGSGAISGITTSEWISYILMIVGWFILIRAVSDFLRARRHEQLVLQSPDRGLGVPVIAEGERSETVV</sequence>
<dbReference type="GO" id="GO:0030001">
    <property type="term" value="P:metal ion transport"/>
    <property type="evidence" value="ECO:0007669"/>
    <property type="project" value="InterPro"/>
</dbReference>
<evidence type="ECO:0000256" key="6">
    <source>
        <dbReference type="SAM" id="Phobius"/>
    </source>
</evidence>
<dbReference type="EMBL" id="LHQQ01000091">
    <property type="protein sequence ID" value="KOS43010.1"/>
    <property type="molecule type" value="Genomic_DNA"/>
</dbReference>
<feature type="compositionally biased region" description="Basic and acidic residues" evidence="5">
    <location>
        <begin position="52"/>
        <end position="61"/>
    </location>
</feature>
<comment type="caution">
    <text evidence="7">The sequence shown here is derived from an EMBL/GenBank/DDBJ whole genome shotgun (WGS) entry which is preliminary data.</text>
</comment>
<dbReference type="CDD" id="cd22212">
    <property type="entry name" value="NDFIP-like"/>
    <property type="match status" value="1"/>
</dbReference>
<dbReference type="GO" id="GO:0005783">
    <property type="term" value="C:endoplasmic reticulum"/>
    <property type="evidence" value="ECO:0007669"/>
    <property type="project" value="TreeGrafter"/>
</dbReference>
<feature type="compositionally biased region" description="Polar residues" evidence="5">
    <location>
        <begin position="284"/>
        <end position="295"/>
    </location>
</feature>
<dbReference type="GO" id="GO:0005794">
    <property type="term" value="C:Golgi apparatus"/>
    <property type="evidence" value="ECO:0007669"/>
    <property type="project" value="TreeGrafter"/>
</dbReference>
<evidence type="ECO:0000256" key="3">
    <source>
        <dbReference type="ARBA" id="ARBA00022989"/>
    </source>
</evidence>